<evidence type="ECO:0000259" key="1">
    <source>
        <dbReference type="Pfam" id="PF08387"/>
    </source>
</evidence>
<dbReference type="InterPro" id="IPR053772">
    <property type="entry name" value="At1g61320/At1g61330-like"/>
</dbReference>
<keyword evidence="3" id="KW-1185">Reference proteome</keyword>
<comment type="caution">
    <text evidence="2">The sequence shown here is derived from an EMBL/GenBank/DDBJ whole genome shotgun (WGS) entry which is preliminary data.</text>
</comment>
<reference evidence="2" key="1">
    <citation type="submission" date="2020-08" db="EMBL/GenBank/DDBJ databases">
        <title>Plant Genome Project.</title>
        <authorList>
            <person name="Zhang R.-G."/>
        </authorList>
    </citation>
    <scope>NUCLEOTIDE SEQUENCE</scope>
    <source>
        <strain evidence="2">WSP0</strain>
        <tissue evidence="2">Leaf</tissue>
    </source>
</reference>
<organism evidence="2 3">
    <name type="scientific">Rhododendron griersonianum</name>
    <dbReference type="NCBI Taxonomy" id="479676"/>
    <lineage>
        <taxon>Eukaryota</taxon>
        <taxon>Viridiplantae</taxon>
        <taxon>Streptophyta</taxon>
        <taxon>Embryophyta</taxon>
        <taxon>Tracheophyta</taxon>
        <taxon>Spermatophyta</taxon>
        <taxon>Magnoliopsida</taxon>
        <taxon>eudicotyledons</taxon>
        <taxon>Gunneridae</taxon>
        <taxon>Pentapetalae</taxon>
        <taxon>asterids</taxon>
        <taxon>Ericales</taxon>
        <taxon>Ericaceae</taxon>
        <taxon>Ericoideae</taxon>
        <taxon>Rhodoreae</taxon>
        <taxon>Rhododendron</taxon>
    </lineage>
</organism>
<evidence type="ECO:0000313" key="2">
    <source>
        <dbReference type="EMBL" id="KAG5539471.1"/>
    </source>
</evidence>
<evidence type="ECO:0000313" key="3">
    <source>
        <dbReference type="Proteomes" id="UP000823749"/>
    </source>
</evidence>
<feature type="domain" description="FBD" evidence="1">
    <location>
        <begin position="114"/>
        <end position="144"/>
    </location>
</feature>
<dbReference type="Pfam" id="PF08387">
    <property type="entry name" value="FBD"/>
    <property type="match status" value="1"/>
</dbReference>
<dbReference type="InterPro" id="IPR006566">
    <property type="entry name" value="FBD"/>
</dbReference>
<dbReference type="PANTHER" id="PTHR34145">
    <property type="entry name" value="OS02G0105600 PROTEIN"/>
    <property type="match status" value="1"/>
</dbReference>
<proteinExistence type="predicted"/>
<gene>
    <name evidence="2" type="ORF">RHGRI_019872</name>
</gene>
<dbReference type="PANTHER" id="PTHR34145:SF68">
    <property type="entry name" value="FBD DOMAIN-CONTAINING PROTEIN"/>
    <property type="match status" value="1"/>
</dbReference>
<accession>A0AAV6JEC3</accession>
<name>A0AAV6JEC3_9ERIC</name>
<protein>
    <recommendedName>
        <fullName evidence="1">FBD domain-containing protein</fullName>
    </recommendedName>
</protein>
<dbReference type="AlphaFoldDB" id="A0AAV6JEC3"/>
<sequence>MTPVDAMKVFLRGFVQFCRVKYLELRVRLREQDEHSILFLTVMIEACPYLQIFRLEVTNYSMRRFLNEECSKDLPDFWRRISQRKPTMEDIRCFRAMDSNFPLPSRHHHNQNFLYQCLETVELVGFSGHPAELELAIYLLENAALRLQRITIDPHLQHFASGFMLAEKVLAARETDVFGNIPFNHPSNTVQSSVTNTFTSSAIENDLFESLGVDIDFIQAEGFLDDILMPGGSGGVLDFGADTSECISEQRVNTAMSIDTLLAQTIKHMLFHFKVGIPAQYAEDAADVLTIHSMKFLLALWENYDICLHRSCSSCGAVVAAVLLSALDLLPPSFSPVHEGMEHWISYDKRVETS</sequence>
<dbReference type="Proteomes" id="UP000823749">
    <property type="component" value="Chromosome 7"/>
</dbReference>
<dbReference type="EMBL" id="JACTNZ010000007">
    <property type="protein sequence ID" value="KAG5539471.1"/>
    <property type="molecule type" value="Genomic_DNA"/>
</dbReference>